<dbReference type="InterPro" id="IPR007014">
    <property type="entry name" value="FUN14"/>
</dbReference>
<dbReference type="PANTHER" id="PTHR21346:SF0">
    <property type="entry name" value="RE45833P"/>
    <property type="match status" value="1"/>
</dbReference>
<comment type="caution">
    <text evidence="6">The sequence shown here is derived from an EMBL/GenBank/DDBJ whole genome shotgun (WGS) entry which is preliminary data.</text>
</comment>
<gene>
    <name evidence="6" type="ORF">KUTeg_011972</name>
</gene>
<evidence type="ECO:0000256" key="1">
    <source>
        <dbReference type="ARBA" id="ARBA00004374"/>
    </source>
</evidence>
<evidence type="ECO:0000256" key="3">
    <source>
        <dbReference type="ARBA" id="ARBA00022692"/>
    </source>
</evidence>
<evidence type="ECO:0000256" key="5">
    <source>
        <dbReference type="ARBA" id="ARBA00023136"/>
    </source>
</evidence>
<proteinExistence type="inferred from homology"/>
<evidence type="ECO:0000313" key="7">
    <source>
        <dbReference type="Proteomes" id="UP001217089"/>
    </source>
</evidence>
<dbReference type="Proteomes" id="UP001217089">
    <property type="component" value="Unassembled WGS sequence"/>
</dbReference>
<name>A0ABQ9F2J3_TEGGR</name>
<keyword evidence="4" id="KW-1133">Transmembrane helix</keyword>
<dbReference type="EMBL" id="JARBDR010000640">
    <property type="protein sequence ID" value="KAJ8310107.1"/>
    <property type="molecule type" value="Genomic_DNA"/>
</dbReference>
<protein>
    <recommendedName>
        <fullName evidence="8">FUN14 domain-containing protein 1</fullName>
    </recommendedName>
</protein>
<evidence type="ECO:0000256" key="4">
    <source>
        <dbReference type="ARBA" id="ARBA00022989"/>
    </source>
</evidence>
<dbReference type="PANTHER" id="PTHR21346">
    <property type="entry name" value="FUN14 DOMAIN CONTAINING"/>
    <property type="match status" value="1"/>
</dbReference>
<keyword evidence="5" id="KW-0472">Membrane</keyword>
<keyword evidence="7" id="KW-1185">Reference proteome</keyword>
<organism evidence="6 7">
    <name type="scientific">Tegillarca granosa</name>
    <name type="common">Malaysian cockle</name>
    <name type="synonym">Anadara granosa</name>
    <dbReference type="NCBI Taxonomy" id="220873"/>
    <lineage>
        <taxon>Eukaryota</taxon>
        <taxon>Metazoa</taxon>
        <taxon>Spiralia</taxon>
        <taxon>Lophotrochozoa</taxon>
        <taxon>Mollusca</taxon>
        <taxon>Bivalvia</taxon>
        <taxon>Autobranchia</taxon>
        <taxon>Pteriomorphia</taxon>
        <taxon>Arcoida</taxon>
        <taxon>Arcoidea</taxon>
        <taxon>Arcidae</taxon>
        <taxon>Tegillarca</taxon>
    </lineage>
</organism>
<keyword evidence="3" id="KW-0812">Transmembrane</keyword>
<evidence type="ECO:0000256" key="2">
    <source>
        <dbReference type="ARBA" id="ARBA00009160"/>
    </source>
</evidence>
<comment type="similarity">
    <text evidence="2">Belongs to the FUN14 family.</text>
</comment>
<comment type="subcellular location">
    <subcellularLocation>
        <location evidence="1">Mitochondrion outer membrane</location>
        <topology evidence="1">Multi-pass membrane protein</topology>
    </subcellularLocation>
</comment>
<evidence type="ECO:0000313" key="6">
    <source>
        <dbReference type="EMBL" id="KAJ8310107.1"/>
    </source>
</evidence>
<evidence type="ECO:0008006" key="8">
    <source>
        <dbReference type="Google" id="ProtNLM"/>
    </source>
</evidence>
<reference evidence="6 7" key="1">
    <citation type="submission" date="2022-12" db="EMBL/GenBank/DDBJ databases">
        <title>Chromosome-level genome of Tegillarca granosa.</title>
        <authorList>
            <person name="Kim J."/>
        </authorList>
    </citation>
    <scope>NUCLEOTIDE SEQUENCE [LARGE SCALE GENOMIC DNA]</scope>
    <source>
        <strain evidence="6">Teg-2019</strain>
        <tissue evidence="6">Adductor muscle</tissue>
    </source>
</reference>
<accession>A0ABQ9F2J3</accession>
<sequence length="91" mass="10011">MASDENEEFEVLDLTSIDRNWINRVFGDLSRQSVAKQVAIGGASGWVSGYLFVKVGKAAAASLGATILILQVCSYVKKIWGTIFILFRLKQ</sequence>
<dbReference type="Pfam" id="PF04930">
    <property type="entry name" value="FUN14"/>
    <property type="match status" value="1"/>
</dbReference>